<feature type="transmembrane region" description="Helical" evidence="6">
    <location>
        <begin position="350"/>
        <end position="371"/>
    </location>
</feature>
<evidence type="ECO:0000256" key="5">
    <source>
        <dbReference type="SAM" id="MobiDB-lite"/>
    </source>
</evidence>
<keyword evidence="8" id="KW-1185">Reference proteome</keyword>
<comment type="subcellular location">
    <subcellularLocation>
        <location evidence="1">Membrane</location>
        <topology evidence="1">Single-pass membrane protein</topology>
    </subcellularLocation>
</comment>
<reference evidence="7" key="1">
    <citation type="submission" date="2014-09" db="EMBL/GenBank/DDBJ databases">
        <title>Genome sequence of the luminous mushroom Mycena chlorophos for searching fungal bioluminescence genes.</title>
        <authorList>
            <person name="Tanaka Y."/>
            <person name="Kasuga D."/>
            <person name="Oba Y."/>
            <person name="Hase S."/>
            <person name="Sato K."/>
            <person name="Oba Y."/>
            <person name="Sakakibara Y."/>
        </authorList>
    </citation>
    <scope>NUCLEOTIDE SEQUENCE</scope>
</reference>
<feature type="region of interest" description="Disordered" evidence="5">
    <location>
        <begin position="427"/>
        <end position="509"/>
    </location>
</feature>
<keyword evidence="4 6" id="KW-0472">Membrane</keyword>
<keyword evidence="3 6" id="KW-1133">Transmembrane helix</keyword>
<feature type="compositionally biased region" description="Low complexity" evidence="5">
    <location>
        <begin position="451"/>
        <end position="466"/>
    </location>
</feature>
<evidence type="ECO:0000256" key="3">
    <source>
        <dbReference type="ARBA" id="ARBA00022989"/>
    </source>
</evidence>
<dbReference type="Proteomes" id="UP000815677">
    <property type="component" value="Unassembled WGS sequence"/>
</dbReference>
<name>A0ABQ0LRB6_MYCCL</name>
<evidence type="ECO:0000256" key="2">
    <source>
        <dbReference type="ARBA" id="ARBA00022692"/>
    </source>
</evidence>
<dbReference type="EMBL" id="DF848408">
    <property type="protein sequence ID" value="GAT53599.1"/>
    <property type="molecule type" value="Genomic_DNA"/>
</dbReference>
<protein>
    <submittedName>
        <fullName evidence="7">Uncharacterized protein</fullName>
    </submittedName>
</protein>
<keyword evidence="2 6" id="KW-0812">Transmembrane</keyword>
<dbReference type="InterPro" id="IPR051694">
    <property type="entry name" value="Immunoregulatory_rcpt-like"/>
</dbReference>
<gene>
    <name evidence="7" type="ORF">MCHLO_10539</name>
</gene>
<dbReference type="PANTHER" id="PTHR15549">
    <property type="entry name" value="PAIRED IMMUNOGLOBULIN-LIKE TYPE 2 RECEPTOR"/>
    <property type="match status" value="1"/>
</dbReference>
<evidence type="ECO:0000256" key="6">
    <source>
        <dbReference type="SAM" id="Phobius"/>
    </source>
</evidence>
<accession>A0ABQ0LRB6</accession>
<evidence type="ECO:0000313" key="8">
    <source>
        <dbReference type="Proteomes" id="UP000815677"/>
    </source>
</evidence>
<feature type="compositionally biased region" description="Low complexity" evidence="5">
    <location>
        <begin position="435"/>
        <end position="444"/>
    </location>
</feature>
<evidence type="ECO:0000256" key="4">
    <source>
        <dbReference type="ARBA" id="ARBA00023136"/>
    </source>
</evidence>
<evidence type="ECO:0000256" key="1">
    <source>
        <dbReference type="ARBA" id="ARBA00004167"/>
    </source>
</evidence>
<feature type="compositionally biased region" description="Low complexity" evidence="5">
    <location>
        <begin position="245"/>
        <end position="309"/>
    </location>
</feature>
<evidence type="ECO:0000313" key="7">
    <source>
        <dbReference type="EMBL" id="GAT53599.1"/>
    </source>
</evidence>
<feature type="compositionally biased region" description="Pro residues" evidence="5">
    <location>
        <begin position="478"/>
        <end position="495"/>
    </location>
</feature>
<dbReference type="Gene3D" id="2.60.120.260">
    <property type="entry name" value="Galactose-binding domain-like"/>
    <property type="match status" value="1"/>
</dbReference>
<organism evidence="7 8">
    <name type="scientific">Mycena chlorophos</name>
    <name type="common">Agaric fungus</name>
    <name type="synonym">Agaricus chlorophos</name>
    <dbReference type="NCBI Taxonomy" id="658473"/>
    <lineage>
        <taxon>Eukaryota</taxon>
        <taxon>Fungi</taxon>
        <taxon>Dikarya</taxon>
        <taxon>Basidiomycota</taxon>
        <taxon>Agaricomycotina</taxon>
        <taxon>Agaricomycetes</taxon>
        <taxon>Agaricomycetidae</taxon>
        <taxon>Agaricales</taxon>
        <taxon>Marasmiineae</taxon>
        <taxon>Mycenaceae</taxon>
        <taxon>Mycena</taxon>
    </lineage>
</organism>
<proteinExistence type="predicted"/>
<feature type="region of interest" description="Disordered" evidence="5">
    <location>
        <begin position="245"/>
        <end position="326"/>
    </location>
</feature>
<sequence>MLLEVIDERADSLAISSPTVKRLDLIFAPECRNSWSEKIPAFPCASGFALFPLAASPITALVRRLHHTLIWLSFLLLVITPSTTTAAVVTRTIDDEKGDSVSGAVPVYAPINQFSQNSGCSGCIYHPDASDAFDQTWHDSSQIDSTPSTVTFSFTGTSVTIYCILVNQQSSATSIGPTSLVLSIDGASAGTYQHSPDGSEAFTYNVPVFNVPGLSNTEHSVVLSTNAVDSILLFDYASYEFDDGTSTTTTSSAVTETQTDTVVTTTTAQGSAGSSSGSSASTTGTAGSHSSSAPAGSSAGTSTSPTSGSNVNAGSPANVVPSSSGSASASASAAAELTASTSSKSSHTSVIVGILVAFIVILAAILAVVLCRRRRARQRRMLMADALPSPSDREEPRPSFVGFGAAAAAGGPAEKAPFVYGYHGQNGSQADSWAPESPGTTSESPSDDQPTTVTMTTATGATGQRTSYAPSFQTLYHGPPPITPPPGYYEPPPVPNLKSLPIRPQDSAV</sequence>